<protein>
    <submittedName>
        <fullName evidence="2">Uncharacterized protein</fullName>
    </submittedName>
</protein>
<dbReference type="Proteomes" id="UP000324209">
    <property type="component" value="Chromosome"/>
</dbReference>
<reference evidence="2 3" key="1">
    <citation type="submission" date="2019-02" db="EMBL/GenBank/DDBJ databases">
        <title>Complete Genome Sequence and Methylome Analysis of free living Spirochaetas.</title>
        <authorList>
            <person name="Fomenkov A."/>
            <person name="Dubinina G."/>
            <person name="Leshcheva N."/>
            <person name="Mikheeva N."/>
            <person name="Grabovich M."/>
            <person name="Vincze T."/>
            <person name="Roberts R.J."/>
        </authorList>
    </citation>
    <scope>NUCLEOTIDE SEQUENCE [LARGE SCALE GENOMIC DNA]</scope>
    <source>
        <strain evidence="2 3">K2</strain>
    </source>
</reference>
<dbReference type="KEGG" id="ock:EXM22_08585"/>
<gene>
    <name evidence="2" type="ORF">EXM22_08585</name>
</gene>
<feature type="transmembrane region" description="Helical" evidence="1">
    <location>
        <begin position="6"/>
        <end position="22"/>
    </location>
</feature>
<organism evidence="2 3">
    <name type="scientific">Oceanispirochaeta crateris</name>
    <dbReference type="NCBI Taxonomy" id="2518645"/>
    <lineage>
        <taxon>Bacteria</taxon>
        <taxon>Pseudomonadati</taxon>
        <taxon>Spirochaetota</taxon>
        <taxon>Spirochaetia</taxon>
        <taxon>Spirochaetales</taxon>
        <taxon>Spirochaetaceae</taxon>
        <taxon>Oceanispirochaeta</taxon>
    </lineage>
</organism>
<dbReference type="EMBL" id="CP036150">
    <property type="protein sequence ID" value="QEN08038.1"/>
    <property type="molecule type" value="Genomic_DNA"/>
</dbReference>
<dbReference type="RefSeq" id="WP_149486118.1">
    <property type="nucleotide sequence ID" value="NZ_CP036150.1"/>
</dbReference>
<name>A0A5C1QL27_9SPIO</name>
<accession>A0A5C1QL27</accession>
<dbReference type="AlphaFoldDB" id="A0A5C1QL27"/>
<keyword evidence="1" id="KW-1133">Transmembrane helix</keyword>
<keyword evidence="1" id="KW-0812">Transmembrane</keyword>
<keyword evidence="1" id="KW-0472">Membrane</keyword>
<keyword evidence="3" id="KW-1185">Reference proteome</keyword>
<proteinExistence type="predicted"/>
<evidence type="ECO:0000313" key="3">
    <source>
        <dbReference type="Proteomes" id="UP000324209"/>
    </source>
</evidence>
<dbReference type="OrthoDB" id="9852468at2"/>
<sequence>MNYLYMIILGLLILGILLFLMKRSTKVHEEGKDEETNLADLNETFLKHVEGRTVIDLVKVFNPSDEMILRSILASENIDSYVKSNHFGDLLGCSRESIFSTAVISVFEDSSGQAKTIVQNYIHNLYKDQRLDEEENLHQNPPGKDDESGSDIKYIPELLV</sequence>
<evidence type="ECO:0000313" key="2">
    <source>
        <dbReference type="EMBL" id="QEN08038.1"/>
    </source>
</evidence>
<evidence type="ECO:0000256" key="1">
    <source>
        <dbReference type="SAM" id="Phobius"/>
    </source>
</evidence>